<dbReference type="PANTHER" id="PTHR30489:SF8">
    <property type="entry name" value="LIPOPROTEIN-RELEASING SYSTEM TRANSMEMBRANE PROTEIN LOLC"/>
    <property type="match status" value="1"/>
</dbReference>
<feature type="domain" description="MacB-like periplasmic core" evidence="10">
    <location>
        <begin position="29"/>
        <end position="192"/>
    </location>
</feature>
<feature type="domain" description="ABC3 transporter permease C-terminal" evidence="9">
    <location>
        <begin position="270"/>
        <end position="393"/>
    </location>
</feature>
<keyword evidence="11" id="KW-0449">Lipoprotein</keyword>
<proteinExistence type="inferred from homology"/>
<dbReference type="AlphaFoldDB" id="A0AB94IDQ9"/>
<evidence type="ECO:0000256" key="7">
    <source>
        <dbReference type="ARBA" id="ARBA00023136"/>
    </source>
</evidence>
<dbReference type="InterPro" id="IPR003838">
    <property type="entry name" value="ABC3_permease_C"/>
</dbReference>
<comment type="similarity">
    <text evidence="2">Belongs to the ABC-4 integral membrane protein family. LolC/E subfamily.</text>
</comment>
<dbReference type="InterPro" id="IPR025857">
    <property type="entry name" value="MacB_PCD"/>
</dbReference>
<reference evidence="11 12" key="1">
    <citation type="journal article" date="2014" name="Appl. Environ. Microbiol.">
        <title>Genomic features of a bumble bee symbiont reflect its host environment.</title>
        <authorList>
            <person name="Martinson V.G."/>
            <person name="Magoc T."/>
            <person name="Koch H."/>
            <person name="Salzberg S.L."/>
            <person name="Moran N.A."/>
        </authorList>
    </citation>
    <scope>NUCLEOTIDE SEQUENCE [LARGE SCALE GENOMIC DNA]</scope>
    <source>
        <strain evidence="11 12">Bimp</strain>
    </source>
</reference>
<keyword evidence="3" id="KW-0813">Transport</keyword>
<feature type="transmembrane region" description="Helical" evidence="8">
    <location>
        <begin position="26"/>
        <end position="51"/>
    </location>
</feature>
<keyword evidence="12" id="KW-1185">Reference proteome</keyword>
<name>A0AB94IDQ9_9GAMM</name>
<dbReference type="GO" id="GO:0042953">
    <property type="term" value="P:lipoprotein transport"/>
    <property type="evidence" value="ECO:0007669"/>
    <property type="project" value="InterPro"/>
</dbReference>
<gene>
    <name evidence="11" type="primary">lolC</name>
    <name evidence="11" type="ORF">O970_02980</name>
</gene>
<evidence type="ECO:0000256" key="6">
    <source>
        <dbReference type="ARBA" id="ARBA00022989"/>
    </source>
</evidence>
<dbReference type="Proteomes" id="UP000506160">
    <property type="component" value="Unassembled WGS sequence"/>
</dbReference>
<keyword evidence="7 8" id="KW-0472">Membrane</keyword>
<protein>
    <submittedName>
        <fullName evidence="11">Lipoprotein-releasing ABC transporter permease subunit LolC</fullName>
    </submittedName>
</protein>
<dbReference type="GO" id="GO:0098797">
    <property type="term" value="C:plasma membrane protein complex"/>
    <property type="evidence" value="ECO:0007669"/>
    <property type="project" value="TreeGrafter"/>
</dbReference>
<evidence type="ECO:0000256" key="8">
    <source>
        <dbReference type="SAM" id="Phobius"/>
    </source>
</evidence>
<evidence type="ECO:0000313" key="12">
    <source>
        <dbReference type="Proteomes" id="UP000506160"/>
    </source>
</evidence>
<evidence type="ECO:0000256" key="3">
    <source>
        <dbReference type="ARBA" id="ARBA00022448"/>
    </source>
</evidence>
<keyword evidence="4" id="KW-1003">Cell membrane</keyword>
<dbReference type="EMBL" id="AWGA01000026">
    <property type="protein sequence ID" value="TEA27601.1"/>
    <property type="molecule type" value="Genomic_DNA"/>
</dbReference>
<dbReference type="NCBIfam" id="TIGR02212">
    <property type="entry name" value="lolCE"/>
    <property type="match status" value="1"/>
</dbReference>
<dbReference type="RefSeq" id="WP_024495693.1">
    <property type="nucleotide sequence ID" value="NZ_AWGA01000026.1"/>
</dbReference>
<feature type="transmembrane region" description="Helical" evidence="8">
    <location>
        <begin position="312"/>
        <end position="345"/>
    </location>
</feature>
<dbReference type="PANTHER" id="PTHR30489">
    <property type="entry name" value="LIPOPROTEIN-RELEASING SYSTEM TRANSMEMBRANE PROTEIN LOLE"/>
    <property type="match status" value="1"/>
</dbReference>
<organism evidence="11 12">
    <name type="scientific">Candidatus Schmidhempelia bombi str. Bimp</name>
    <dbReference type="NCBI Taxonomy" id="1387197"/>
    <lineage>
        <taxon>Bacteria</taxon>
        <taxon>Pseudomonadati</taxon>
        <taxon>Pseudomonadota</taxon>
        <taxon>Gammaproteobacteria</taxon>
        <taxon>Orbales</taxon>
        <taxon>Orbaceae</taxon>
        <taxon>Candidatus Schmidhempelia</taxon>
    </lineage>
</organism>
<dbReference type="InterPro" id="IPR011925">
    <property type="entry name" value="LolCE_TM"/>
</dbReference>
<evidence type="ECO:0000259" key="9">
    <source>
        <dbReference type="Pfam" id="PF02687"/>
    </source>
</evidence>
<feature type="transmembrane region" description="Helical" evidence="8">
    <location>
        <begin position="270"/>
        <end position="292"/>
    </location>
</feature>
<comment type="caution">
    <text evidence="11">The sequence shown here is derived from an EMBL/GenBank/DDBJ whole genome shotgun (WGS) entry which is preliminary data.</text>
</comment>
<evidence type="ECO:0000313" key="11">
    <source>
        <dbReference type="EMBL" id="TEA27601.1"/>
    </source>
</evidence>
<dbReference type="NCBIfam" id="NF008076">
    <property type="entry name" value="PRK10814.1"/>
    <property type="match status" value="1"/>
</dbReference>
<evidence type="ECO:0000256" key="2">
    <source>
        <dbReference type="ARBA" id="ARBA00005236"/>
    </source>
</evidence>
<dbReference type="GO" id="GO:0044874">
    <property type="term" value="P:lipoprotein localization to outer membrane"/>
    <property type="evidence" value="ECO:0007669"/>
    <property type="project" value="TreeGrafter"/>
</dbReference>
<sequence length="400" mass="44250">MYRPLALFIGLRYAYGKNTDSFGRFVGWLSMIGLMLGAMALIIVLSIMNGLEGQMQASILRFFPQAILTTDKHRVDPTLYPATLFTNIPNVNHITSLVTSEAILQSPNAITVSQLIGINPEQFEPISQYISVGELADLQSGQYRIIIGRSMAEQLQVDIGDQVRVMVPSASQLTPMGRIPSQRLFTVAGIFHVNNDINVSLFYANQTDVAKLMHLPKDYITGWRLFLDHPLEIEQIVKQPLPENMMIKDWRESRGELFAAVKLEKKMMGLLISLIVIVAVFNIITSLGLFVMEKEGEVAILKTLGLSSQHIMRIFMVQGASSGIIGTVIGSLLGITIALNINFIMKYLGLSMAGIRLPATLEPTQIALIVFSLIAISILATVYPAWRAAKTQPAEALRYE</sequence>
<dbReference type="Pfam" id="PF12704">
    <property type="entry name" value="MacB_PCD"/>
    <property type="match status" value="1"/>
</dbReference>
<keyword evidence="5 8" id="KW-0812">Transmembrane</keyword>
<evidence type="ECO:0000256" key="4">
    <source>
        <dbReference type="ARBA" id="ARBA00022475"/>
    </source>
</evidence>
<accession>A0AB94IDQ9</accession>
<evidence type="ECO:0000259" key="10">
    <source>
        <dbReference type="Pfam" id="PF12704"/>
    </source>
</evidence>
<feature type="transmembrane region" description="Helical" evidence="8">
    <location>
        <begin position="366"/>
        <end position="386"/>
    </location>
</feature>
<dbReference type="InterPro" id="IPR051447">
    <property type="entry name" value="Lipoprotein-release_system"/>
</dbReference>
<comment type="subcellular location">
    <subcellularLocation>
        <location evidence="1">Cell membrane</location>
        <topology evidence="1">Multi-pass membrane protein</topology>
    </subcellularLocation>
</comment>
<keyword evidence="6 8" id="KW-1133">Transmembrane helix</keyword>
<dbReference type="Pfam" id="PF02687">
    <property type="entry name" value="FtsX"/>
    <property type="match status" value="1"/>
</dbReference>
<evidence type="ECO:0000256" key="5">
    <source>
        <dbReference type="ARBA" id="ARBA00022692"/>
    </source>
</evidence>
<evidence type="ECO:0000256" key="1">
    <source>
        <dbReference type="ARBA" id="ARBA00004651"/>
    </source>
</evidence>